<proteinExistence type="predicted"/>
<dbReference type="RefSeq" id="WP_064031535.1">
    <property type="nucleotide sequence ID" value="NZ_LUUK01000225.1"/>
</dbReference>
<comment type="caution">
    <text evidence="4">The sequence shown here is derived from an EMBL/GenBank/DDBJ whole genome shotgun (WGS) entry which is preliminary data.</text>
</comment>
<accession>A0A177N2Q1</accession>
<keyword evidence="1" id="KW-0812">Transmembrane</keyword>
<dbReference type="EMBL" id="LUUK01000225">
    <property type="protein sequence ID" value="OAI11934.1"/>
    <property type="molecule type" value="Genomic_DNA"/>
</dbReference>
<feature type="chain" id="PRO_5008068717" description="Lcl C-terminal domain-containing protein" evidence="2">
    <location>
        <begin position="22"/>
        <end position="244"/>
    </location>
</feature>
<gene>
    <name evidence="4" type="ORF">A1355_14885</name>
</gene>
<keyword evidence="2" id="KW-0732">Signal</keyword>
<keyword evidence="1" id="KW-1133">Transmembrane helix</keyword>
<feature type="transmembrane region" description="Helical" evidence="1">
    <location>
        <begin position="218"/>
        <end position="237"/>
    </location>
</feature>
<feature type="signal peptide" evidence="2">
    <location>
        <begin position="1"/>
        <end position="21"/>
    </location>
</feature>
<organism evidence="4 5">
    <name type="scientific">Methylomonas koyamae</name>
    <dbReference type="NCBI Taxonomy" id="702114"/>
    <lineage>
        <taxon>Bacteria</taxon>
        <taxon>Pseudomonadati</taxon>
        <taxon>Pseudomonadota</taxon>
        <taxon>Gammaproteobacteria</taxon>
        <taxon>Methylococcales</taxon>
        <taxon>Methylococcaceae</taxon>
        <taxon>Methylomonas</taxon>
    </lineage>
</organism>
<feature type="domain" description="Lcl C-terminal" evidence="3">
    <location>
        <begin position="43"/>
        <end position="210"/>
    </location>
</feature>
<keyword evidence="5" id="KW-1185">Reference proteome</keyword>
<evidence type="ECO:0000256" key="1">
    <source>
        <dbReference type="SAM" id="Phobius"/>
    </source>
</evidence>
<protein>
    <recommendedName>
        <fullName evidence="3">Lcl C-terminal domain-containing protein</fullName>
    </recommendedName>
</protein>
<evidence type="ECO:0000313" key="4">
    <source>
        <dbReference type="EMBL" id="OAI11934.1"/>
    </source>
</evidence>
<evidence type="ECO:0000256" key="2">
    <source>
        <dbReference type="SAM" id="SignalP"/>
    </source>
</evidence>
<name>A0A177N2Q1_9GAMM</name>
<reference evidence="5" key="1">
    <citation type="submission" date="2016-03" db="EMBL/GenBank/DDBJ databases">
        <authorList>
            <person name="Heylen K."/>
            <person name="De Vos P."/>
            <person name="Vekeman B."/>
        </authorList>
    </citation>
    <scope>NUCLEOTIDE SEQUENCE [LARGE SCALE GENOMIC DNA]</scope>
    <source>
        <strain evidence="5">R-45383</strain>
    </source>
</reference>
<dbReference type="Pfam" id="PF07603">
    <property type="entry name" value="Lcl_C"/>
    <property type="match status" value="1"/>
</dbReference>
<dbReference type="OrthoDB" id="8537107at2"/>
<dbReference type="AlphaFoldDB" id="A0A177N2Q1"/>
<evidence type="ECO:0000259" key="3">
    <source>
        <dbReference type="Pfam" id="PF07603"/>
    </source>
</evidence>
<evidence type="ECO:0000313" key="5">
    <source>
        <dbReference type="Proteomes" id="UP000077628"/>
    </source>
</evidence>
<sequence length="244" mass="26100">MTHRLLTFGVLFGAAAFNANATLTSFTGADDVGLVYSSVGNVTWTQDANLLATLESTYGFRNVIQAIIAASPTVSDTPNSFDGYTGSYTVKTTDFSSDGRANWFGAQAFVGLLNRVNYGGSSQWRLPTSNAIDGYDGSAGNELGQLVYRELDGSASNSIPNTSSFDHEQASSYWSGTENAASPGSAWYFEAYYSSQANRRKTYQHYVWAVSPGRLSAVPIPGAVWLMGSGLMGLLGLKRRGRVG</sequence>
<keyword evidence="1" id="KW-0472">Membrane</keyword>
<dbReference type="InterPro" id="IPR011460">
    <property type="entry name" value="Lcl_C"/>
</dbReference>
<dbReference type="Proteomes" id="UP000077628">
    <property type="component" value="Unassembled WGS sequence"/>
</dbReference>